<dbReference type="PROSITE" id="PS51721">
    <property type="entry name" value="G_CP"/>
    <property type="match status" value="1"/>
</dbReference>
<dbReference type="NCBIfam" id="TIGR03596">
    <property type="entry name" value="GTPase_YlqF"/>
    <property type="match status" value="1"/>
</dbReference>
<dbReference type="PANTHER" id="PTHR45782">
    <property type="entry name" value="MITOCHONDRIAL RIBOSOME-ASSOCIATED GTPASE 1"/>
    <property type="match status" value="1"/>
</dbReference>
<dbReference type="PANTHER" id="PTHR45782:SF4">
    <property type="entry name" value="MITOCHONDRIAL RIBOSOME-ASSOCIATED GTPASE 1"/>
    <property type="match status" value="1"/>
</dbReference>
<evidence type="ECO:0000313" key="6">
    <source>
        <dbReference type="EMBL" id="MDT0604431.1"/>
    </source>
</evidence>
<comment type="caution">
    <text evidence="6">The sequence shown here is derived from an EMBL/GenBank/DDBJ whole genome shotgun (WGS) entry which is preliminary data.</text>
</comment>
<keyword evidence="3" id="KW-0963">Cytoplasm</keyword>
<dbReference type="InterPro" id="IPR023179">
    <property type="entry name" value="GTP-bd_ortho_bundle_sf"/>
</dbReference>
<name>A0ABU3A2M5_9GAMM</name>
<organism evidence="6 7">
    <name type="scientific">Thalassotalea castellviae</name>
    <dbReference type="NCBI Taxonomy" id="3075612"/>
    <lineage>
        <taxon>Bacteria</taxon>
        <taxon>Pseudomonadati</taxon>
        <taxon>Pseudomonadota</taxon>
        <taxon>Gammaproteobacteria</taxon>
        <taxon>Alteromonadales</taxon>
        <taxon>Colwelliaceae</taxon>
        <taxon>Thalassotalea</taxon>
    </lineage>
</organism>
<proteinExistence type="inferred from homology"/>
<dbReference type="EMBL" id="JAVRIF010000007">
    <property type="protein sequence ID" value="MDT0604431.1"/>
    <property type="molecule type" value="Genomic_DNA"/>
</dbReference>
<evidence type="ECO:0000256" key="4">
    <source>
        <dbReference type="SAM" id="MobiDB-lite"/>
    </source>
</evidence>
<evidence type="ECO:0000259" key="5">
    <source>
        <dbReference type="PROSITE" id="PS51721"/>
    </source>
</evidence>
<feature type="compositionally biased region" description="Basic and acidic residues" evidence="4">
    <location>
        <begin position="288"/>
        <end position="299"/>
    </location>
</feature>
<dbReference type="InterPro" id="IPR030378">
    <property type="entry name" value="G_CP_dom"/>
</dbReference>
<keyword evidence="2 3" id="KW-0342">GTP-binding</keyword>
<sequence>MAINWFPGHMHKAQKEIKEILPQIDVVIEVCDARLPFSSENPMITEIRGDKPLIKILNKSDLADPEKTKHWLDYLESQQNVKAIAMTTENSSVAKTIPSLIKKLVPNKDEAGKQINVVIMGIPNVGKSTLLNTLVGKAKAKVGNEPAVTKGQQRIRLEEGLYLYDTPGMLWPKIVNENSGYRLAITSAVKDTAFDHDDIACFAGEYLLQAYPKRLKERYKLADLPHTEVELIEAIGRIRGCVKSGGRVDFHKASAILINEIRDKTLGGLTFEMPEMVEQENHHFAKIQENKIAEREAKKQARGRGRKNKPKKGR</sequence>
<dbReference type="Gene3D" id="1.10.1580.10">
    <property type="match status" value="1"/>
</dbReference>
<evidence type="ECO:0000256" key="1">
    <source>
        <dbReference type="ARBA" id="ARBA00022741"/>
    </source>
</evidence>
<evidence type="ECO:0000313" key="7">
    <source>
        <dbReference type="Proteomes" id="UP001266357"/>
    </source>
</evidence>
<feature type="region of interest" description="Disordered" evidence="4">
    <location>
        <begin position="288"/>
        <end position="314"/>
    </location>
</feature>
<feature type="compositionally biased region" description="Basic residues" evidence="4">
    <location>
        <begin position="300"/>
        <end position="314"/>
    </location>
</feature>
<evidence type="ECO:0000256" key="2">
    <source>
        <dbReference type="ARBA" id="ARBA00023134"/>
    </source>
</evidence>
<dbReference type="InterPro" id="IPR027417">
    <property type="entry name" value="P-loop_NTPase"/>
</dbReference>
<dbReference type="Pfam" id="PF01926">
    <property type="entry name" value="MMR_HSR1"/>
    <property type="match status" value="1"/>
</dbReference>
<dbReference type="Gene3D" id="3.40.50.300">
    <property type="entry name" value="P-loop containing nucleotide triphosphate hydrolases"/>
    <property type="match status" value="1"/>
</dbReference>
<dbReference type="InterPro" id="IPR019991">
    <property type="entry name" value="GTP-bd_ribosome_bgen"/>
</dbReference>
<feature type="domain" description="CP-type G" evidence="5">
    <location>
        <begin position="11"/>
        <end position="172"/>
    </location>
</feature>
<keyword evidence="1 3" id="KW-0547">Nucleotide-binding</keyword>
<keyword evidence="7" id="KW-1185">Reference proteome</keyword>
<dbReference type="SUPFAM" id="SSF52540">
    <property type="entry name" value="P-loop containing nucleoside triphosphate hydrolases"/>
    <property type="match status" value="1"/>
</dbReference>
<protein>
    <recommendedName>
        <fullName evidence="3">Ribosome biogenesis GTPase A</fullName>
    </recommendedName>
</protein>
<evidence type="ECO:0000256" key="3">
    <source>
        <dbReference type="PIRNR" id="PIRNR006230"/>
    </source>
</evidence>
<dbReference type="InterPro" id="IPR016478">
    <property type="entry name" value="GTPase_MTG1"/>
</dbReference>
<reference evidence="6 7" key="1">
    <citation type="submission" date="2023-09" db="EMBL/GenBank/DDBJ databases">
        <authorList>
            <person name="Rey-Velasco X."/>
        </authorList>
    </citation>
    <scope>NUCLEOTIDE SEQUENCE [LARGE SCALE GENOMIC DNA]</scope>
    <source>
        <strain evidence="6 7">W431</strain>
    </source>
</reference>
<dbReference type="InterPro" id="IPR006073">
    <property type="entry name" value="GTP-bd"/>
</dbReference>
<comment type="subcellular location">
    <subcellularLocation>
        <location evidence="3">Cytoplasm</location>
    </subcellularLocation>
</comment>
<accession>A0ABU3A2M5</accession>
<dbReference type="CDD" id="cd01856">
    <property type="entry name" value="YlqF"/>
    <property type="match status" value="1"/>
</dbReference>
<comment type="similarity">
    <text evidence="3">Belongs to the TRAFAC class YlqF/YawG GTPase family. MTG1 subfamily.</text>
</comment>
<dbReference type="RefSeq" id="WP_311582513.1">
    <property type="nucleotide sequence ID" value="NZ_JAVRIF010000007.1"/>
</dbReference>
<gene>
    <name evidence="6" type="primary">ylqF</name>
    <name evidence="6" type="ORF">RM573_12555</name>
</gene>
<comment type="function">
    <text evidence="3">Required for a late step of 50S ribosomal subunit assembly. Has GTPase activity.</text>
</comment>
<dbReference type="Proteomes" id="UP001266357">
    <property type="component" value="Unassembled WGS sequence"/>
</dbReference>
<dbReference type="PIRSF" id="PIRSF006230">
    <property type="entry name" value="MG442"/>
    <property type="match status" value="1"/>
</dbReference>